<name>A0A8K0XMP1_9AGAR</name>
<reference evidence="2" key="1">
    <citation type="journal article" date="2021" name="New Phytol.">
        <title>Evolutionary innovations through gain and loss of genes in the ectomycorrhizal Boletales.</title>
        <authorList>
            <person name="Wu G."/>
            <person name="Miyauchi S."/>
            <person name="Morin E."/>
            <person name="Kuo A."/>
            <person name="Drula E."/>
            <person name="Varga T."/>
            <person name="Kohler A."/>
            <person name="Feng B."/>
            <person name="Cao Y."/>
            <person name="Lipzen A."/>
            <person name="Daum C."/>
            <person name="Hundley H."/>
            <person name="Pangilinan J."/>
            <person name="Johnson J."/>
            <person name="Barry K."/>
            <person name="LaButti K."/>
            <person name="Ng V."/>
            <person name="Ahrendt S."/>
            <person name="Min B."/>
            <person name="Choi I.G."/>
            <person name="Park H."/>
            <person name="Plett J.M."/>
            <person name="Magnuson J."/>
            <person name="Spatafora J.W."/>
            <person name="Nagy L.G."/>
            <person name="Henrissat B."/>
            <person name="Grigoriev I.V."/>
            <person name="Yang Z.L."/>
            <person name="Xu J."/>
            <person name="Martin F.M."/>
        </authorList>
    </citation>
    <scope>NUCLEOTIDE SEQUENCE</scope>
    <source>
        <strain evidence="2">KKN 215</strain>
    </source>
</reference>
<accession>A0A8K0XMP1</accession>
<dbReference type="Proteomes" id="UP000813824">
    <property type="component" value="Unassembled WGS sequence"/>
</dbReference>
<evidence type="ECO:0000256" key="1">
    <source>
        <dbReference type="SAM" id="Phobius"/>
    </source>
</evidence>
<gene>
    <name evidence="2" type="ORF">BXZ70DRAFT_947591</name>
</gene>
<protein>
    <recommendedName>
        <fullName evidence="4">Transmembrane protein</fullName>
    </recommendedName>
</protein>
<keyword evidence="1" id="KW-0472">Membrane</keyword>
<proteinExistence type="predicted"/>
<evidence type="ECO:0008006" key="4">
    <source>
        <dbReference type="Google" id="ProtNLM"/>
    </source>
</evidence>
<feature type="transmembrane region" description="Helical" evidence="1">
    <location>
        <begin position="59"/>
        <end position="77"/>
    </location>
</feature>
<dbReference type="EMBL" id="JAEVFJ010000026">
    <property type="protein sequence ID" value="KAH8094472.1"/>
    <property type="molecule type" value="Genomic_DNA"/>
</dbReference>
<comment type="caution">
    <text evidence="2">The sequence shown here is derived from an EMBL/GenBank/DDBJ whole genome shotgun (WGS) entry which is preliminary data.</text>
</comment>
<keyword evidence="3" id="KW-1185">Reference proteome</keyword>
<evidence type="ECO:0000313" key="2">
    <source>
        <dbReference type="EMBL" id="KAH8094472.1"/>
    </source>
</evidence>
<dbReference type="AlphaFoldDB" id="A0A8K0XMP1"/>
<feature type="transmembrane region" description="Helical" evidence="1">
    <location>
        <begin position="89"/>
        <end position="112"/>
    </location>
</feature>
<organism evidence="2 3">
    <name type="scientific">Cristinia sonorae</name>
    <dbReference type="NCBI Taxonomy" id="1940300"/>
    <lineage>
        <taxon>Eukaryota</taxon>
        <taxon>Fungi</taxon>
        <taxon>Dikarya</taxon>
        <taxon>Basidiomycota</taxon>
        <taxon>Agaricomycotina</taxon>
        <taxon>Agaricomycetes</taxon>
        <taxon>Agaricomycetidae</taxon>
        <taxon>Agaricales</taxon>
        <taxon>Pleurotineae</taxon>
        <taxon>Stephanosporaceae</taxon>
        <taxon>Cristinia</taxon>
    </lineage>
</organism>
<evidence type="ECO:0000313" key="3">
    <source>
        <dbReference type="Proteomes" id="UP000813824"/>
    </source>
</evidence>
<keyword evidence="1" id="KW-1133">Transmembrane helix</keyword>
<keyword evidence="1" id="KW-0812">Transmembrane</keyword>
<sequence length="146" mass="16790">MNILRSAHSWCCELEGYPVSKRLPQPPSCPEHDVIAPCNSIVFFYPFFVPMVYLKVKTVLVAKVLIVFVFVVPKVFFVRMQLPEMMVEVIMPMPMVVVVVVVMMVVVIIFVIEVPVPNDEFWKHEPYCDPCEKSEGELLVPKEHPL</sequence>